<evidence type="ECO:0000256" key="4">
    <source>
        <dbReference type="ARBA" id="ARBA00022705"/>
    </source>
</evidence>
<comment type="similarity">
    <text evidence="6">Belongs to the DNA polymerase HolA subunit family.</text>
</comment>
<comment type="caution">
    <text evidence="9">The sequence shown here is derived from an EMBL/GenBank/DDBJ whole genome shotgun (WGS) entry which is preliminary data.</text>
</comment>
<keyword evidence="2" id="KW-0808">Transferase</keyword>
<feature type="domain" description="DNA polymerase III delta subunit-like C-terminal" evidence="8">
    <location>
        <begin position="193"/>
        <end position="302"/>
    </location>
</feature>
<dbReference type="Gene3D" id="3.40.50.300">
    <property type="entry name" value="P-loop containing nucleotide triphosphate hydrolases"/>
    <property type="match status" value="1"/>
</dbReference>
<evidence type="ECO:0000256" key="5">
    <source>
        <dbReference type="ARBA" id="ARBA00022932"/>
    </source>
</evidence>
<dbReference type="GO" id="GO:0006261">
    <property type="term" value="P:DNA-templated DNA replication"/>
    <property type="evidence" value="ECO:0007669"/>
    <property type="project" value="TreeGrafter"/>
</dbReference>
<evidence type="ECO:0000256" key="1">
    <source>
        <dbReference type="ARBA" id="ARBA00012417"/>
    </source>
</evidence>
<accession>A0A952AJL5</accession>
<keyword evidence="4" id="KW-0235">DNA replication</keyword>
<evidence type="ECO:0000256" key="7">
    <source>
        <dbReference type="ARBA" id="ARBA00049244"/>
    </source>
</evidence>
<comment type="catalytic activity">
    <reaction evidence="7">
        <text>DNA(n) + a 2'-deoxyribonucleoside 5'-triphosphate = DNA(n+1) + diphosphate</text>
        <dbReference type="Rhea" id="RHEA:22508"/>
        <dbReference type="Rhea" id="RHEA-COMP:17339"/>
        <dbReference type="Rhea" id="RHEA-COMP:17340"/>
        <dbReference type="ChEBI" id="CHEBI:33019"/>
        <dbReference type="ChEBI" id="CHEBI:61560"/>
        <dbReference type="ChEBI" id="CHEBI:173112"/>
        <dbReference type="EC" id="2.7.7.7"/>
    </reaction>
</comment>
<dbReference type="Proteomes" id="UP000781173">
    <property type="component" value="Unassembled WGS sequence"/>
</dbReference>
<dbReference type="EMBL" id="JACFOF010000002">
    <property type="protein sequence ID" value="MBW7953405.1"/>
    <property type="molecule type" value="Genomic_DNA"/>
</dbReference>
<dbReference type="InterPro" id="IPR005790">
    <property type="entry name" value="DNA_polIII_delta"/>
</dbReference>
<dbReference type="PANTHER" id="PTHR34388">
    <property type="entry name" value="DNA POLYMERASE III SUBUNIT DELTA"/>
    <property type="match status" value="1"/>
</dbReference>
<evidence type="ECO:0000256" key="3">
    <source>
        <dbReference type="ARBA" id="ARBA00022695"/>
    </source>
</evidence>
<gene>
    <name evidence="9" type="ORF">H3C67_01325</name>
</gene>
<evidence type="ECO:0000256" key="6">
    <source>
        <dbReference type="ARBA" id="ARBA00034754"/>
    </source>
</evidence>
<dbReference type="GO" id="GO:0003677">
    <property type="term" value="F:DNA binding"/>
    <property type="evidence" value="ECO:0007669"/>
    <property type="project" value="InterPro"/>
</dbReference>
<dbReference type="AlphaFoldDB" id="A0A952AJL5"/>
<dbReference type="SUPFAM" id="SSF48019">
    <property type="entry name" value="post-AAA+ oligomerization domain-like"/>
    <property type="match status" value="1"/>
</dbReference>
<dbReference type="Gene3D" id="1.10.8.60">
    <property type="match status" value="1"/>
</dbReference>
<dbReference type="PANTHER" id="PTHR34388:SF1">
    <property type="entry name" value="DNA POLYMERASE III SUBUNIT DELTA"/>
    <property type="match status" value="1"/>
</dbReference>
<sequence length="304" mass="34385">MIYLLHGENTFASSQQMNGLLNGEYSLIDGSVLDSIDPIFQQSDSISMFAGLTQKKTLVKRFFSNRKKTLQEKLLTELETRTELPEIIFWESGKVDARLKLYKYISKHGKVVESTILNESNVINWLVKYADEKDVNLSSSIARTIVNHVGTNQHILAGEVDKLILLAKSHERNFLVEEDISILAGSTLEASRWDLLEAINSGNKKLSLQLVNQILQNPNEFQPLVGLLAWQFRTLYLVSRKDLTTVDLAELGIKGYVLQKARSYLHKTNSQKILVLHHKLANLDLAVKEGRIDARIGINMLLTI</sequence>
<dbReference type="GO" id="GO:0003887">
    <property type="term" value="F:DNA-directed DNA polymerase activity"/>
    <property type="evidence" value="ECO:0007669"/>
    <property type="project" value="UniProtKB-KW"/>
</dbReference>
<dbReference type="Pfam" id="PF21694">
    <property type="entry name" value="DNA_pol3_delta_C"/>
    <property type="match status" value="1"/>
</dbReference>
<dbReference type="Gene3D" id="1.20.272.10">
    <property type="match status" value="1"/>
</dbReference>
<evidence type="ECO:0000313" key="10">
    <source>
        <dbReference type="Proteomes" id="UP000781173"/>
    </source>
</evidence>
<dbReference type="EC" id="2.7.7.7" evidence="1"/>
<evidence type="ECO:0000256" key="2">
    <source>
        <dbReference type="ARBA" id="ARBA00022679"/>
    </source>
</evidence>
<keyword evidence="3" id="KW-0548">Nucleotidyltransferase</keyword>
<dbReference type="InterPro" id="IPR027417">
    <property type="entry name" value="P-loop_NTPase"/>
</dbReference>
<dbReference type="InterPro" id="IPR048466">
    <property type="entry name" value="DNA_pol3_delta-like_C"/>
</dbReference>
<evidence type="ECO:0000259" key="8">
    <source>
        <dbReference type="Pfam" id="PF21694"/>
    </source>
</evidence>
<protein>
    <recommendedName>
        <fullName evidence="1">DNA-directed DNA polymerase</fullName>
        <ecNumber evidence="1">2.7.7.7</ecNumber>
    </recommendedName>
</protein>
<proteinExistence type="inferred from homology"/>
<evidence type="ECO:0000313" key="9">
    <source>
        <dbReference type="EMBL" id="MBW7953405.1"/>
    </source>
</evidence>
<dbReference type="GO" id="GO:0009360">
    <property type="term" value="C:DNA polymerase III complex"/>
    <property type="evidence" value="ECO:0007669"/>
    <property type="project" value="TreeGrafter"/>
</dbReference>
<dbReference type="NCBIfam" id="TIGR01128">
    <property type="entry name" value="holA"/>
    <property type="match status" value="1"/>
</dbReference>
<dbReference type="InterPro" id="IPR008921">
    <property type="entry name" value="DNA_pol3_clamp-load_cplx_C"/>
</dbReference>
<organism evidence="9 10">
    <name type="scientific">Candidatus Dojkabacteria bacterium</name>
    <dbReference type="NCBI Taxonomy" id="2099670"/>
    <lineage>
        <taxon>Bacteria</taxon>
        <taxon>Candidatus Dojkabacteria</taxon>
    </lineage>
</organism>
<dbReference type="SUPFAM" id="SSF52540">
    <property type="entry name" value="P-loop containing nucleoside triphosphate hydrolases"/>
    <property type="match status" value="1"/>
</dbReference>
<reference evidence="9" key="1">
    <citation type="journal article" date="2022" name="ISME J.">
        <title>A general approach to explore prokaryotic protein glycosylation reveals the unique surface layer modulation of an anammox bacterium.</title>
        <authorList>
            <person name="Pabst M."/>
            <person name="Grouzdev D.S."/>
            <person name="Lawson C.E."/>
            <person name="Kleikamp H.B.C."/>
            <person name="de Ram C."/>
            <person name="Louwen R."/>
            <person name="Lin Y.M."/>
            <person name="Lucker S."/>
            <person name="van Loosdrecht M.C.M."/>
            <person name="Laureni M."/>
        </authorList>
    </citation>
    <scope>NUCLEOTIDE SEQUENCE</scope>
    <source>
        <strain evidence="9">BROCD043</strain>
    </source>
</reference>
<name>A0A952AJL5_9BACT</name>
<keyword evidence="5" id="KW-0239">DNA-directed DNA polymerase</keyword>